<dbReference type="AlphaFoldDB" id="A0A7J8WB42"/>
<keyword evidence="7" id="KW-0472">Membrane</keyword>
<dbReference type="PANTHER" id="PTHR36349">
    <property type="entry name" value="PROTEIN CLAVATA 3"/>
    <property type="match status" value="1"/>
</dbReference>
<evidence type="ECO:0000256" key="4">
    <source>
        <dbReference type="ARBA" id="ARBA00022729"/>
    </source>
</evidence>
<protein>
    <recommendedName>
        <fullName evidence="10">CLAVATA3/ESR-related protein</fullName>
    </recommendedName>
</protein>
<comment type="subcellular location">
    <subcellularLocation>
        <location evidence="1">Secreted</location>
    </subcellularLocation>
</comment>
<dbReference type="GO" id="GO:0005576">
    <property type="term" value="C:extracellular region"/>
    <property type="evidence" value="ECO:0007669"/>
    <property type="project" value="UniProtKB-SubCell"/>
</dbReference>
<evidence type="ECO:0000256" key="3">
    <source>
        <dbReference type="ARBA" id="ARBA00022525"/>
    </source>
</evidence>
<evidence type="ECO:0000256" key="7">
    <source>
        <dbReference type="SAM" id="Phobius"/>
    </source>
</evidence>
<dbReference type="PANTHER" id="PTHR36349:SF2">
    <property type="entry name" value="PROTEIN CLAVATA 3"/>
    <property type="match status" value="1"/>
</dbReference>
<keyword evidence="5" id="KW-0221">Differentiation</keyword>
<reference evidence="8 9" key="1">
    <citation type="journal article" date="2019" name="Genome Biol. Evol.">
        <title>Insights into the evolution of the New World diploid cottons (Gossypium, subgenus Houzingenia) based on genome sequencing.</title>
        <authorList>
            <person name="Grover C.E."/>
            <person name="Arick M.A. 2nd"/>
            <person name="Thrash A."/>
            <person name="Conover J.L."/>
            <person name="Sanders W.S."/>
            <person name="Peterson D.G."/>
            <person name="Frelichowski J.E."/>
            <person name="Scheffler J.A."/>
            <person name="Scheffler B.E."/>
            <person name="Wendel J.F."/>
        </authorList>
    </citation>
    <scope>NUCLEOTIDE SEQUENCE [LARGE SCALE GENOMIC DNA]</scope>
    <source>
        <strain evidence="8">57</strain>
        <tissue evidence="8">Leaf</tissue>
    </source>
</reference>
<name>A0A7J8WB42_9ROSI</name>
<dbReference type="InterPro" id="IPR044962">
    <property type="entry name" value="CLV3/ESR"/>
</dbReference>
<comment type="caution">
    <text evidence="8">The sequence shown here is derived from an EMBL/GenBank/DDBJ whole genome shotgun (WGS) entry which is preliminary data.</text>
</comment>
<gene>
    <name evidence="8" type="ORF">Goklo_029119</name>
</gene>
<evidence type="ECO:0008006" key="10">
    <source>
        <dbReference type="Google" id="ProtNLM"/>
    </source>
</evidence>
<evidence type="ECO:0000256" key="2">
    <source>
        <dbReference type="ARBA" id="ARBA00005416"/>
    </source>
</evidence>
<organism evidence="8 9">
    <name type="scientific">Gossypium klotzschianum</name>
    <dbReference type="NCBI Taxonomy" id="34286"/>
    <lineage>
        <taxon>Eukaryota</taxon>
        <taxon>Viridiplantae</taxon>
        <taxon>Streptophyta</taxon>
        <taxon>Embryophyta</taxon>
        <taxon>Tracheophyta</taxon>
        <taxon>Spermatophyta</taxon>
        <taxon>Magnoliopsida</taxon>
        <taxon>eudicotyledons</taxon>
        <taxon>Gunneridae</taxon>
        <taxon>Pentapetalae</taxon>
        <taxon>rosids</taxon>
        <taxon>malvids</taxon>
        <taxon>Malvales</taxon>
        <taxon>Malvaceae</taxon>
        <taxon>Malvoideae</taxon>
        <taxon>Gossypium</taxon>
    </lineage>
</organism>
<keyword evidence="7" id="KW-1133">Transmembrane helix</keyword>
<evidence type="ECO:0000256" key="6">
    <source>
        <dbReference type="SAM" id="MobiDB-lite"/>
    </source>
</evidence>
<dbReference type="Proteomes" id="UP000593573">
    <property type="component" value="Unassembled WGS sequence"/>
</dbReference>
<keyword evidence="9" id="KW-1185">Reference proteome</keyword>
<comment type="similarity">
    <text evidence="2">Belongs to the CLV3/ESR signal peptide family.</text>
</comment>
<feature type="transmembrane region" description="Helical" evidence="7">
    <location>
        <begin position="53"/>
        <end position="78"/>
    </location>
</feature>
<dbReference type="OrthoDB" id="1862509at2759"/>
<dbReference type="EMBL" id="JABFAB010243403">
    <property type="protein sequence ID" value="MBA0672112.1"/>
    <property type="molecule type" value="Genomic_DNA"/>
</dbReference>
<sequence length="138" mass="15144">MASACTLKLVTTRALVLALLYLLVLQGVCGPSLSLFSSFVTLAYLGFRLDFRMSISLSFWCFGFWNFLTGCVSGHGCFHEKPAQNRKILHADLKENNGSITGAGNMENFVEWELRAVPSGPDPLHHNGGSPKKPRTDP</sequence>
<accession>A0A7J8WB42</accession>
<feature type="region of interest" description="Disordered" evidence="6">
    <location>
        <begin position="119"/>
        <end position="138"/>
    </location>
</feature>
<evidence type="ECO:0000313" key="8">
    <source>
        <dbReference type="EMBL" id="MBA0672112.1"/>
    </source>
</evidence>
<evidence type="ECO:0000256" key="1">
    <source>
        <dbReference type="ARBA" id="ARBA00004613"/>
    </source>
</evidence>
<keyword evidence="3" id="KW-0964">Secreted</keyword>
<keyword evidence="7" id="KW-0812">Transmembrane</keyword>
<dbReference type="GO" id="GO:0030154">
    <property type="term" value="P:cell differentiation"/>
    <property type="evidence" value="ECO:0007669"/>
    <property type="project" value="UniProtKB-KW"/>
</dbReference>
<proteinExistence type="inferred from homology"/>
<evidence type="ECO:0000313" key="9">
    <source>
        <dbReference type="Proteomes" id="UP000593573"/>
    </source>
</evidence>
<evidence type="ECO:0000256" key="5">
    <source>
        <dbReference type="ARBA" id="ARBA00022782"/>
    </source>
</evidence>
<keyword evidence="4" id="KW-0732">Signal</keyword>
<dbReference type="GO" id="GO:0033612">
    <property type="term" value="F:receptor serine/threonine kinase binding"/>
    <property type="evidence" value="ECO:0007669"/>
    <property type="project" value="InterPro"/>
</dbReference>